<keyword evidence="3" id="KW-1133">Transmembrane helix</keyword>
<organism evidence="4 5">
    <name type="scientific">Bermanella marisrubri</name>
    <dbReference type="NCBI Taxonomy" id="207949"/>
    <lineage>
        <taxon>Bacteria</taxon>
        <taxon>Pseudomonadati</taxon>
        <taxon>Pseudomonadota</taxon>
        <taxon>Gammaproteobacteria</taxon>
        <taxon>Oceanospirillales</taxon>
        <taxon>Oceanospirillaceae</taxon>
        <taxon>Bermanella</taxon>
    </lineage>
</organism>
<dbReference type="AlphaFoldDB" id="Q1MZX8"/>
<keyword evidence="5" id="KW-1185">Reference proteome</keyword>
<dbReference type="RefSeq" id="WP_007019196.1">
    <property type="nucleotide sequence ID" value="NZ_CH724121.1"/>
</dbReference>
<keyword evidence="3" id="KW-0812">Transmembrane</keyword>
<evidence type="ECO:0000256" key="1">
    <source>
        <dbReference type="SAM" id="Coils"/>
    </source>
</evidence>
<reference evidence="4 5" key="1">
    <citation type="submission" date="2006-03" db="EMBL/GenBank/DDBJ databases">
        <authorList>
            <person name="Pinhassi J."/>
            <person name="Pedros-Alio C."/>
            <person name="Ferriera S."/>
            <person name="Johnson J."/>
            <person name="Kravitz S."/>
            <person name="Halpern A."/>
            <person name="Remington K."/>
            <person name="Beeson K."/>
            <person name="Tran B."/>
            <person name="Rogers Y.-H."/>
            <person name="Friedman R."/>
            <person name="Venter J.C."/>
        </authorList>
    </citation>
    <scope>NUCLEOTIDE SEQUENCE [LARGE SCALE GENOMIC DNA]</scope>
    <source>
        <strain evidence="4 5">RED65</strain>
    </source>
</reference>
<feature type="coiled-coil region" evidence="1">
    <location>
        <begin position="220"/>
        <end position="257"/>
    </location>
</feature>
<evidence type="ECO:0000313" key="5">
    <source>
        <dbReference type="Proteomes" id="UP000004263"/>
    </source>
</evidence>
<sequence length="638" mass="71693">MLKWIRWSGIAGFLVVMALIASFWLFAAGPLVKMTIEYFGSRTAEAEVNVEDVSFAFNPLAIEITGVQVADKDAPMTNLFSFDKAVATIEPLPLLVGKAVIPELVLDGVATGTERSRSGALIEKSTESQQQAKTSQESDDNTEDKAFTYDPTTKDKLPSVDEIVTRENLLTEQRGKALEQAVKDHEMAINQAEDNLPTEDSLKDYEQRLDQILSGRFKSVEDFKQRKRQFEDLKQQFKQDKQAIRNAKQTIETAKSDLKQKWSALKRAPKEDINNIKNKYTLDAQGTANLTALLFGDDMGGYAATALKYYEMARPYLVNEELKATKTEAKAARLEGRFVHFETDRPVPDFWIKQTRFSVKLPEATDKSGQLRSMGNVKVRIQDITHQPDVINKPMTLLATGTDLTTMDALTLKGRFDHRRAVNDGRGEDKLNLTIENWRLYEMKLGLAGLSIEETNTQVSANAVLVGRDLNAQGVMTFSKSAFSSSDRTVLAKEMLAALRTIDQFNLEASAKGEFNDPDLRIASDLDRQLENAFDERIDQKQAEFEQKLKDKLNEKLLSYSGDYQAQLKDLNLAEGRLSDKQEALENLAKAEISSYQDQLKAEAKAKAEKEKAKAKAEADRKKKELEEKAKKALKDLF</sequence>
<evidence type="ECO:0000256" key="3">
    <source>
        <dbReference type="SAM" id="Phobius"/>
    </source>
</evidence>
<evidence type="ECO:0008006" key="6">
    <source>
        <dbReference type="Google" id="ProtNLM"/>
    </source>
</evidence>
<dbReference type="Proteomes" id="UP000004263">
    <property type="component" value="Unassembled WGS sequence"/>
</dbReference>
<dbReference type="HOGENOM" id="CLU_028865_0_0_6"/>
<feature type="coiled-coil region" evidence="1">
    <location>
        <begin position="571"/>
        <end position="636"/>
    </location>
</feature>
<dbReference type="NCBIfam" id="TIGR03545">
    <property type="entry name" value="TIGR03545 family protein"/>
    <property type="match status" value="1"/>
</dbReference>
<protein>
    <recommendedName>
        <fullName evidence="6">TIGR03545 family protein</fullName>
    </recommendedName>
</protein>
<dbReference type="InterPro" id="IPR019934">
    <property type="entry name" value="CHP03545"/>
</dbReference>
<name>Q1MZX8_9GAMM</name>
<keyword evidence="1" id="KW-0175">Coiled coil</keyword>
<feature type="region of interest" description="Disordered" evidence="2">
    <location>
        <begin position="116"/>
        <end position="154"/>
    </location>
</feature>
<dbReference type="STRING" id="207949.RED65_02904"/>
<evidence type="ECO:0000256" key="2">
    <source>
        <dbReference type="SAM" id="MobiDB-lite"/>
    </source>
</evidence>
<evidence type="ECO:0000313" key="4">
    <source>
        <dbReference type="EMBL" id="EAT11585.1"/>
    </source>
</evidence>
<feature type="compositionally biased region" description="Basic and acidic residues" evidence="2">
    <location>
        <begin position="143"/>
        <end position="154"/>
    </location>
</feature>
<comment type="caution">
    <text evidence="4">The sequence shown here is derived from an EMBL/GenBank/DDBJ whole genome shotgun (WGS) entry which is preliminary data.</text>
</comment>
<gene>
    <name evidence="4" type="ORF">RED65_02904</name>
</gene>
<accession>Q1MZX8</accession>
<dbReference type="EMBL" id="AAQH01000016">
    <property type="protein sequence ID" value="EAT11585.1"/>
    <property type="molecule type" value="Genomic_DNA"/>
</dbReference>
<feature type="transmembrane region" description="Helical" evidence="3">
    <location>
        <begin position="7"/>
        <end position="27"/>
    </location>
</feature>
<keyword evidence="3" id="KW-0472">Membrane</keyword>
<proteinExistence type="predicted"/>